<reference evidence="1" key="2">
    <citation type="submission" date="2020-02" db="EMBL/GenBank/DDBJ databases">
        <authorList>
            <consortium name="NCBI Pathogen Detection Project"/>
        </authorList>
    </citation>
    <scope>NUCLEOTIDE SEQUENCE</scope>
    <source>
        <strain evidence="1">MA.AU168</strain>
    </source>
</reference>
<dbReference type="Pfam" id="PF26125">
    <property type="entry name" value="AcrVA2-like"/>
    <property type="match status" value="1"/>
</dbReference>
<evidence type="ECO:0000313" key="1">
    <source>
        <dbReference type="EMBL" id="HAG4526665.1"/>
    </source>
</evidence>
<sequence>MAVSGEHHISDPAGIADTFYKRYPDAVSGIENIRLMKGKEIPDWSYWCFLPESCWLILFMGKRRKPFTREIYQEIQKLQVLGTWRYSKGIYSVHPELWNALTETPLSDSLPVDVFLRLREWCIYIRTPGMIMAGERLRGFWATVNQGMADNDTRLCLLLNSQSEIDIAGANSINGGRSGLICGAVSGPEKR</sequence>
<accession>A0A763STC5</accession>
<protein>
    <submittedName>
        <fullName evidence="1">Uncharacterized protein</fullName>
    </submittedName>
</protein>
<proteinExistence type="predicted"/>
<name>A0A763STC5_SALER</name>
<reference evidence="1" key="1">
    <citation type="journal article" date="2018" name="Genome Biol.">
        <title>SKESA: strategic k-mer extension for scrupulous assemblies.</title>
        <authorList>
            <person name="Souvorov A."/>
            <person name="Agarwala R."/>
            <person name="Lipman D.J."/>
        </authorList>
    </citation>
    <scope>NUCLEOTIDE SEQUENCE</scope>
    <source>
        <strain evidence="1">MA.AU168</strain>
    </source>
</reference>
<comment type="caution">
    <text evidence="1">The sequence shown here is derived from an EMBL/GenBank/DDBJ whole genome shotgun (WGS) entry which is preliminary data.</text>
</comment>
<dbReference type="AlphaFoldDB" id="A0A763STC5"/>
<dbReference type="RefSeq" id="WP_262954239.1">
    <property type="nucleotide sequence ID" value="NZ_JAFNLH010000002.1"/>
</dbReference>
<gene>
    <name evidence="1" type="ORF">G8404_002349</name>
</gene>
<dbReference type="InterPro" id="IPR058915">
    <property type="entry name" value="AcrVA2-like"/>
</dbReference>
<dbReference type="EMBL" id="DAAYJT010000007">
    <property type="protein sequence ID" value="HAG4526665.1"/>
    <property type="molecule type" value="Genomic_DNA"/>
</dbReference>
<organism evidence="1">
    <name type="scientific">Salmonella enterica</name>
    <name type="common">Salmonella choleraesuis</name>
    <dbReference type="NCBI Taxonomy" id="28901"/>
    <lineage>
        <taxon>Bacteria</taxon>
        <taxon>Pseudomonadati</taxon>
        <taxon>Pseudomonadota</taxon>
        <taxon>Gammaproteobacteria</taxon>
        <taxon>Enterobacterales</taxon>
        <taxon>Enterobacteriaceae</taxon>
        <taxon>Salmonella</taxon>
    </lineage>
</organism>